<comment type="caution">
    <text evidence="3">The sequence shown here is derived from an EMBL/GenBank/DDBJ whole genome shotgun (WGS) entry which is preliminary data.</text>
</comment>
<keyword evidence="2" id="KW-0812">Transmembrane</keyword>
<sequence>MAEQDKLQTGKAESSTPAEAGANADAKPVQEPGTLSAAAAAAAAKIEASMVVARAQAAAAKEAAAEEAAKAASAKDVAAKATADKEAAAKAAAAKAATDKEAAAKAAADKEATAKAAAAKATAAKVAAAKATQPQTKAPVAPAATTATSAATPAPKTPAAPGSAPVASATPAAKVDASAAQPAAAPTVVPAKPAEKPQVKEVTEPEEIEDIIAKIPVEPPPATTKVAVTEKPRAAHSSAPAEQNADATTVLPRPTSAEPKVKAAEQTASAVAEARSRVFGAYTPVPEPTPAARERRSRREAALEAKPPLARTLQVLLAICYPFLLLIVVIRLIASPIFLWIAYQRPGFPADSFGFSTADRLNYGSFGVDFLNNVADNRYLGELRDINGNPLFLATEVQHMADVKHVMSLTYLAGAILGVIVLFALIYLGKRYSGGTRRGLFAGSIATIVLLAGLVTVAVMGWETFFTSFHKIFFANGTWTFNYSDTLIRLYPPQFWVDAAIGIAGLVLITSIITLIATWPTAKRRELARLRQEKRVFGL</sequence>
<feature type="transmembrane region" description="Helical" evidence="2">
    <location>
        <begin position="315"/>
        <end position="343"/>
    </location>
</feature>
<dbReference type="InterPro" id="IPR010178">
    <property type="entry name" value="Lit"/>
</dbReference>
<feature type="region of interest" description="Disordered" evidence="1">
    <location>
        <begin position="1"/>
        <end position="35"/>
    </location>
</feature>
<keyword evidence="2" id="KW-1133">Transmembrane helix</keyword>
<feature type="transmembrane region" description="Helical" evidence="2">
    <location>
        <begin position="499"/>
        <end position="522"/>
    </location>
</feature>
<dbReference type="NCBIfam" id="TIGR01906">
    <property type="entry name" value="integ_TIGR01906"/>
    <property type="match status" value="1"/>
</dbReference>
<accession>A0ABX1G623</accession>
<evidence type="ECO:0000313" key="4">
    <source>
        <dbReference type="Proteomes" id="UP000746595"/>
    </source>
</evidence>
<reference evidence="3 4" key="1">
    <citation type="submission" date="2020-04" db="EMBL/GenBank/DDBJ databases">
        <title>Paeniglutamicibacter sp. ANT13_2, a novel actinomycete isolated from sediment in Antarctica.</title>
        <authorList>
            <person name="Sakdapetsiri C."/>
            <person name="Pinyakong O."/>
        </authorList>
    </citation>
    <scope>NUCLEOTIDE SEQUENCE [LARGE SCALE GENOMIC DNA]</scope>
    <source>
        <strain evidence="3 4">ANT13_2</strain>
    </source>
</reference>
<name>A0ABX1G623_9MICC</name>
<gene>
    <name evidence="3" type="ORF">HED64_12095</name>
</gene>
<keyword evidence="2" id="KW-0472">Membrane</keyword>
<dbReference type="EMBL" id="JAAWVT010000005">
    <property type="protein sequence ID" value="NKG21444.1"/>
    <property type="molecule type" value="Genomic_DNA"/>
</dbReference>
<dbReference type="Pfam" id="PF07314">
    <property type="entry name" value="Lit"/>
    <property type="match status" value="1"/>
</dbReference>
<evidence type="ECO:0000256" key="1">
    <source>
        <dbReference type="SAM" id="MobiDB-lite"/>
    </source>
</evidence>
<feature type="compositionally biased region" description="Low complexity" evidence="1">
    <location>
        <begin position="114"/>
        <end position="192"/>
    </location>
</feature>
<evidence type="ECO:0000256" key="2">
    <source>
        <dbReference type="SAM" id="Phobius"/>
    </source>
</evidence>
<feature type="compositionally biased region" description="Basic and acidic residues" evidence="1">
    <location>
        <begin position="193"/>
        <end position="203"/>
    </location>
</feature>
<organism evidence="3 4">
    <name type="scientific">Paeniglutamicibacter terrestris</name>
    <dbReference type="NCBI Taxonomy" id="2723403"/>
    <lineage>
        <taxon>Bacteria</taxon>
        <taxon>Bacillati</taxon>
        <taxon>Actinomycetota</taxon>
        <taxon>Actinomycetes</taxon>
        <taxon>Micrococcales</taxon>
        <taxon>Micrococcaceae</taxon>
        <taxon>Paeniglutamicibacter</taxon>
    </lineage>
</organism>
<feature type="compositionally biased region" description="Basic and acidic residues" evidence="1">
    <location>
        <begin position="97"/>
        <end position="113"/>
    </location>
</feature>
<proteinExistence type="predicted"/>
<keyword evidence="4" id="KW-1185">Reference proteome</keyword>
<feature type="transmembrane region" description="Helical" evidence="2">
    <location>
        <begin position="409"/>
        <end position="428"/>
    </location>
</feature>
<feature type="transmembrane region" description="Helical" evidence="2">
    <location>
        <begin position="440"/>
        <end position="462"/>
    </location>
</feature>
<evidence type="ECO:0000313" key="3">
    <source>
        <dbReference type="EMBL" id="NKG21444.1"/>
    </source>
</evidence>
<dbReference type="Proteomes" id="UP000746595">
    <property type="component" value="Unassembled WGS sequence"/>
</dbReference>
<dbReference type="RefSeq" id="WP_168152247.1">
    <property type="nucleotide sequence ID" value="NZ_JAAWVT010000005.1"/>
</dbReference>
<feature type="region of interest" description="Disordered" evidence="1">
    <location>
        <begin position="92"/>
        <end position="205"/>
    </location>
</feature>
<protein>
    <submittedName>
        <fullName evidence="3">TIGR01906 family membrane protein</fullName>
    </submittedName>
</protein>